<keyword evidence="4" id="KW-1185">Reference proteome</keyword>
<evidence type="ECO:0000259" key="2">
    <source>
        <dbReference type="Pfam" id="PF00733"/>
    </source>
</evidence>
<accession>A0ABZ1KF49</accession>
<dbReference type="Proteomes" id="UP001622557">
    <property type="component" value="Chromosome"/>
</dbReference>
<dbReference type="SUPFAM" id="SSF52402">
    <property type="entry name" value="Adenine nucleotide alpha hydrolases-like"/>
    <property type="match status" value="1"/>
</dbReference>
<evidence type="ECO:0000313" key="4">
    <source>
        <dbReference type="Proteomes" id="UP001622557"/>
    </source>
</evidence>
<dbReference type="GeneID" id="97279167"/>
<evidence type="ECO:0000256" key="1">
    <source>
        <dbReference type="SAM" id="MobiDB-lite"/>
    </source>
</evidence>
<dbReference type="InterPro" id="IPR001962">
    <property type="entry name" value="Asn_synthase"/>
</dbReference>
<dbReference type="Pfam" id="PF00733">
    <property type="entry name" value="Asn_synthase"/>
    <property type="match status" value="1"/>
</dbReference>
<reference evidence="3 4" key="1">
    <citation type="submission" date="2022-10" db="EMBL/GenBank/DDBJ databases">
        <title>The complete genomes of actinobacterial strains from the NBC collection.</title>
        <authorList>
            <person name="Joergensen T.S."/>
            <person name="Alvarez Arevalo M."/>
            <person name="Sterndorff E.B."/>
            <person name="Faurdal D."/>
            <person name="Vuksanovic O."/>
            <person name="Mourched A.-S."/>
            <person name="Charusanti P."/>
            <person name="Shaw S."/>
            <person name="Blin K."/>
            <person name="Weber T."/>
        </authorList>
    </citation>
    <scope>NUCLEOTIDE SEQUENCE [LARGE SCALE GENOMIC DNA]</scope>
    <source>
        <strain evidence="3 4">NBC_00156</strain>
    </source>
</reference>
<dbReference type="Gene3D" id="3.40.50.620">
    <property type="entry name" value="HUPs"/>
    <property type="match status" value="1"/>
</dbReference>
<dbReference type="EMBL" id="CP108164">
    <property type="protein sequence ID" value="WTQ79150.1"/>
    <property type="molecule type" value="Genomic_DNA"/>
</dbReference>
<gene>
    <name evidence="3" type="ORF">OG350_02045</name>
</gene>
<evidence type="ECO:0000313" key="3">
    <source>
        <dbReference type="EMBL" id="WTQ79150.1"/>
    </source>
</evidence>
<organism evidence="3 4">
    <name type="scientific">Streptomyces achromogenes</name>
    <dbReference type="NCBI Taxonomy" id="67255"/>
    <lineage>
        <taxon>Bacteria</taxon>
        <taxon>Bacillati</taxon>
        <taxon>Actinomycetota</taxon>
        <taxon>Actinomycetes</taxon>
        <taxon>Kitasatosporales</taxon>
        <taxon>Streptomycetaceae</taxon>
        <taxon>Streptomyces</taxon>
    </lineage>
</organism>
<dbReference type="RefSeq" id="WP_405444892.1">
    <property type="nucleotide sequence ID" value="NZ_CP108164.1"/>
</dbReference>
<feature type="region of interest" description="Disordered" evidence="1">
    <location>
        <begin position="392"/>
        <end position="413"/>
    </location>
</feature>
<sequence length="413" mass="44659">MRTALTDAIGTCTAGGGTGSADLSGGLDSTSLCFLAAREADRLVTVHWEGRDPDNDDAAWAARAREALPSATHLVLTGEESPDWFAGVGGLRLPSEEPCAWVRDFAKQTDLLRRVGEHGSRLHLSGGGGDEMFTPFPCHLQDLAATRPWRAWRLLSRERHQWRAGHLSVARGVLRRTTYRRWLLDAAGHLTLAPPPGFTGMLGWQPEPRAPGWATPEAVVMMTDALRTAAADSPEPLAPQRSVHCALQQVREGGNTIRVLNQTLSGPDMALPYTDDAVVTAALSVRPLEAVRPGTYKPLLGAALSGIVPAHLLARSNKGPYDADFYHGLRRHRGELLALTEDSLLADAGLIDTERLRRALHHHAATAELDPLLHTLGCEVWLRSLDGGGPAPVLTRRSREHGERRGTAMEGAC</sequence>
<name>A0ABZ1KF49_STRAH</name>
<protein>
    <submittedName>
        <fullName evidence="3">Asparagine synthase-related protein</fullName>
    </submittedName>
</protein>
<proteinExistence type="predicted"/>
<feature type="domain" description="Asparagine synthetase" evidence="2">
    <location>
        <begin position="2"/>
        <end position="383"/>
    </location>
</feature>
<dbReference type="InterPro" id="IPR014729">
    <property type="entry name" value="Rossmann-like_a/b/a_fold"/>
</dbReference>